<dbReference type="Gene3D" id="1.10.150.240">
    <property type="entry name" value="Putative phosphatase, domain 2"/>
    <property type="match status" value="1"/>
</dbReference>
<dbReference type="Proteomes" id="UP000190744">
    <property type="component" value="Unassembled WGS sequence"/>
</dbReference>
<proteinExistence type="predicted"/>
<reference evidence="2" key="1">
    <citation type="submission" date="2015-09" db="EMBL/GenBank/DDBJ databases">
        <authorList>
            <person name="Fill T.P."/>
            <person name="Baretta J.F."/>
            <person name="de Almeida L.G."/>
            <person name="Rocha M."/>
            <person name="de Souza D.H."/>
            <person name="Malavazi I."/>
            <person name="Cerdeira L.T."/>
            <person name="Hong H."/>
            <person name="Samborskyy M."/>
            <person name="de Vasconcelos A.T."/>
            <person name="Leadlay P."/>
            <person name="Rodrigues-Filho E."/>
        </authorList>
    </citation>
    <scope>NUCLEOTIDE SEQUENCE [LARGE SCALE GENOMIC DNA]</scope>
    <source>
        <strain evidence="2">LaBioMMi 136</strain>
    </source>
</reference>
<dbReference type="Pfam" id="PF00702">
    <property type="entry name" value="Hydrolase"/>
    <property type="match status" value="1"/>
</dbReference>
<comment type="caution">
    <text evidence="1">The sequence shown here is derived from an EMBL/GenBank/DDBJ whole genome shotgun (WGS) entry which is preliminary data.</text>
</comment>
<protein>
    <submittedName>
        <fullName evidence="1">HAD-like protein</fullName>
    </submittedName>
</protein>
<accession>A0A1S9RX73</accession>
<dbReference type="InterPro" id="IPR006439">
    <property type="entry name" value="HAD-SF_hydro_IA"/>
</dbReference>
<evidence type="ECO:0000313" key="2">
    <source>
        <dbReference type="Proteomes" id="UP000190744"/>
    </source>
</evidence>
<dbReference type="AlphaFoldDB" id="A0A1S9RX73"/>
<dbReference type="PANTHER" id="PTHR43611:SF3">
    <property type="entry name" value="FLAVIN MONONUCLEOTIDE HYDROLASE 1, CHLOROPLATIC"/>
    <property type="match status" value="1"/>
</dbReference>
<dbReference type="PANTHER" id="PTHR43611">
    <property type="entry name" value="ALPHA-D-GLUCOSE 1-PHOSPHATE PHOSPHATASE"/>
    <property type="match status" value="1"/>
</dbReference>
<dbReference type="InterPro" id="IPR023214">
    <property type="entry name" value="HAD_sf"/>
</dbReference>
<dbReference type="EMBL" id="LJBN01000101">
    <property type="protein sequence ID" value="OOQ89910.1"/>
    <property type="molecule type" value="Genomic_DNA"/>
</dbReference>
<organism evidence="1 2">
    <name type="scientific">Penicillium brasilianum</name>
    <dbReference type="NCBI Taxonomy" id="104259"/>
    <lineage>
        <taxon>Eukaryota</taxon>
        <taxon>Fungi</taxon>
        <taxon>Dikarya</taxon>
        <taxon>Ascomycota</taxon>
        <taxon>Pezizomycotina</taxon>
        <taxon>Eurotiomycetes</taxon>
        <taxon>Eurotiomycetidae</taxon>
        <taxon>Eurotiales</taxon>
        <taxon>Aspergillaceae</taxon>
        <taxon>Penicillium</taxon>
    </lineage>
</organism>
<gene>
    <name evidence="1" type="ORF">PEBR_08219</name>
</gene>
<dbReference type="Gene3D" id="3.40.50.1000">
    <property type="entry name" value="HAD superfamily/HAD-like"/>
    <property type="match status" value="1"/>
</dbReference>
<dbReference type="SUPFAM" id="SSF56784">
    <property type="entry name" value="HAD-like"/>
    <property type="match status" value="1"/>
</dbReference>
<name>A0A1S9RX73_PENBI</name>
<dbReference type="NCBIfam" id="TIGR01509">
    <property type="entry name" value="HAD-SF-IA-v3"/>
    <property type="match status" value="1"/>
</dbReference>
<sequence length="477" mass="53789">MTYTNGMKSTKTTILVDLGGIFVHPPLGHQLTAGESSISPGRVLSSSFWMDYEIGKIGEDECFAQVAGLYGFREESLRAIVSNLRETLTYDENMLSIFKEIKQTPGVTIALVSNISEPEYQALRRRWDNSFWSTFDYIFTSWMLGVRKPSLRFYQHVLRATSAAPRKTLFIDDQPDNVLAAMSLGMHGIVGTIDLSRALKNFVGDPIERGLAFLRENAGKLYSTTIEGDSIDENYAQLLILEVTKDESLVDLRRPPRLWNFFSGKPKYTSQVYPDDMDTTALALVVLNYEASLAHSILDDVLNYVDEEGLVQVYTDKSRPRVDAIIALNVLTAFYKYGRGYELPRTLDWIQNILLNRAYIHGTRYYQSPEWFLYYATRLLVSSKDPSLKERLEAPLRTRLIERIGVNGDAFCLGMRLLACNSLGIENAPDKEQLASMQQSDGGWKPSAMYFFPTDKKEVGNRGTTTAFAVKALQGAL</sequence>
<dbReference type="GO" id="GO:0016791">
    <property type="term" value="F:phosphatase activity"/>
    <property type="evidence" value="ECO:0007669"/>
    <property type="project" value="UniProtKB-ARBA"/>
</dbReference>
<evidence type="ECO:0000313" key="1">
    <source>
        <dbReference type="EMBL" id="OOQ89910.1"/>
    </source>
</evidence>
<dbReference type="InterPro" id="IPR023198">
    <property type="entry name" value="PGP-like_dom2"/>
</dbReference>
<dbReference type="InterPro" id="IPR036412">
    <property type="entry name" value="HAD-like_sf"/>
</dbReference>